<evidence type="ECO:0000256" key="4">
    <source>
        <dbReference type="ARBA" id="ARBA00012551"/>
    </source>
</evidence>
<evidence type="ECO:0000256" key="12">
    <source>
        <dbReference type="ARBA" id="ARBA00022895"/>
    </source>
</evidence>
<feature type="compositionally biased region" description="Low complexity" evidence="18">
    <location>
        <begin position="633"/>
        <end position="651"/>
    </location>
</feature>
<dbReference type="InterPro" id="IPR006164">
    <property type="entry name" value="DNA_bd_Ku70/Ku80"/>
</dbReference>
<evidence type="ECO:0000256" key="8">
    <source>
        <dbReference type="ARBA" id="ARBA00022763"/>
    </source>
</evidence>
<gene>
    <name evidence="20" type="ORF">FA15DRAFT_626220</name>
</gene>
<dbReference type="GO" id="GO:0003690">
    <property type="term" value="F:double-stranded DNA binding"/>
    <property type="evidence" value="ECO:0007669"/>
    <property type="project" value="TreeGrafter"/>
</dbReference>
<dbReference type="GO" id="GO:0042162">
    <property type="term" value="F:telomeric DNA binding"/>
    <property type="evidence" value="ECO:0007669"/>
    <property type="project" value="InterPro"/>
</dbReference>
<dbReference type="GO" id="GO:0003678">
    <property type="term" value="F:DNA helicase activity"/>
    <property type="evidence" value="ECO:0007669"/>
    <property type="project" value="UniProtKB-EC"/>
</dbReference>
<keyword evidence="7" id="KW-0547">Nucleotide-binding</keyword>
<evidence type="ECO:0000256" key="15">
    <source>
        <dbReference type="ARBA" id="ARBA00023204"/>
    </source>
</evidence>
<evidence type="ECO:0000256" key="17">
    <source>
        <dbReference type="ARBA" id="ARBA00031847"/>
    </source>
</evidence>
<dbReference type="PANTHER" id="PTHR12604:SF4">
    <property type="entry name" value="X-RAY REPAIR CROSS-COMPLEMENTING PROTEIN 5"/>
    <property type="match status" value="1"/>
</dbReference>
<feature type="region of interest" description="Disordered" evidence="18">
    <location>
        <begin position="315"/>
        <end position="352"/>
    </location>
</feature>
<keyword evidence="9" id="KW-0378">Hydrolase</keyword>
<dbReference type="CDD" id="cd00873">
    <property type="entry name" value="KU80"/>
    <property type="match status" value="1"/>
</dbReference>
<dbReference type="Gene3D" id="2.40.290.10">
    <property type="match status" value="1"/>
</dbReference>
<dbReference type="SUPFAM" id="SSF53300">
    <property type="entry name" value="vWA-like"/>
    <property type="match status" value="1"/>
</dbReference>
<comment type="similarity">
    <text evidence="3">Belongs to the ku80 family.</text>
</comment>
<dbReference type="GO" id="GO:0016787">
    <property type="term" value="F:hydrolase activity"/>
    <property type="evidence" value="ECO:0007669"/>
    <property type="project" value="UniProtKB-KW"/>
</dbReference>
<evidence type="ECO:0000256" key="14">
    <source>
        <dbReference type="ARBA" id="ARBA00023172"/>
    </source>
</evidence>
<sequence length="836" mass="92949">MPAERAGYTVSMFVIDASPTMGNVRHVELPPGPNGEVMTTEMTNLEWCLRYVKLKIQEMIFNGRKTDQCGVIVFGSDITDNIVNKESGGEGYANVQEYISIGQPNVGTIAKLDALRPSESSTGDPLDALIVALETQGRYLASKKSWTRKVFLVTDGEGPVEAEDWQDIVKKMQQHDVFLTIVGVDFDDPELGYEYPDKSRHKKVNEAFYKDFVHDIGEKGIVGTMDYALQEVVRPEPKQTRSTLMGTVLRIGNADFNADEAIQINVKASKCTALARPATLKKYAMRQEADDMDVDGEGERKAVYAQLKMRTEYYVESKEGAEDDEDEDGANIKKEDESAEGTDDTQKPNGARVEKEDLVRGFKYGTTYAPCPDGQFPKLSTVKGIDILGFFPKKNLRREYLMGEIQYIWADEKSPHQQVALSSVVQALDSLGRVAIARWVNKDGADIKMGVLVPCVFEKADCFLWARLPFADDVRKYTFASLERLVSKKGEEVKEHPYLPTQEQLNAMDAFVDAMDLGDVGEPDEEGVRGPWFDTRNSYNPAIHRVKQAIFHSAVVSDIPSNPLPPPHPDLVQFFEPPKRALKRARKPLERCKEVFNVKEVTKRVAKAKKEGHDHINDEDEMLLLDRKPTRTQSSFFGSGSQSQVGASASFADKKPADDGSDTEDDNEELLLNAKPPATPAPSGSRGPLPTPARSVSPRGLDPGRAPGKIIGNTDPLRDFKKNLAGGDLVTKAVEDMAVVITEIVLKPFAKRRAEELIECMKAMRKTCLEEDEVDAWNAFIVNLKSKCNAKPGNPAFWNKVKEVGRDLSYISDKEAERFGGSAQYTEKQAKELVES</sequence>
<dbReference type="GO" id="GO:0005524">
    <property type="term" value="F:ATP binding"/>
    <property type="evidence" value="ECO:0007669"/>
    <property type="project" value="UniProtKB-KW"/>
</dbReference>
<dbReference type="GO" id="GO:0006310">
    <property type="term" value="P:DNA recombination"/>
    <property type="evidence" value="ECO:0007669"/>
    <property type="project" value="UniProtKB-KW"/>
</dbReference>
<protein>
    <recommendedName>
        <fullName evidence="5">ATP-dependent DNA helicase II subunit 2</fullName>
        <ecNumber evidence="4">3.6.4.12</ecNumber>
    </recommendedName>
    <alternativeName>
        <fullName evidence="17">ATP-dependent DNA helicase II subunit Ku80</fullName>
    </alternativeName>
</protein>
<keyword evidence="11" id="KW-0067">ATP-binding</keyword>
<evidence type="ECO:0000256" key="11">
    <source>
        <dbReference type="ARBA" id="ARBA00022840"/>
    </source>
</evidence>
<dbReference type="GO" id="GO:0003684">
    <property type="term" value="F:damaged DNA binding"/>
    <property type="evidence" value="ECO:0007669"/>
    <property type="project" value="InterPro"/>
</dbReference>
<evidence type="ECO:0000256" key="1">
    <source>
        <dbReference type="ARBA" id="ARBA00004123"/>
    </source>
</evidence>
<dbReference type="InterPro" id="IPR016194">
    <property type="entry name" value="SPOC-like_C_dom_sf"/>
</dbReference>
<evidence type="ECO:0000256" key="10">
    <source>
        <dbReference type="ARBA" id="ARBA00022806"/>
    </source>
</evidence>
<evidence type="ECO:0000256" key="3">
    <source>
        <dbReference type="ARBA" id="ARBA00007726"/>
    </source>
</evidence>
<dbReference type="GO" id="GO:0006303">
    <property type="term" value="P:double-strand break repair via nonhomologous end joining"/>
    <property type="evidence" value="ECO:0007669"/>
    <property type="project" value="InterPro"/>
</dbReference>
<keyword evidence="21" id="KW-1185">Reference proteome</keyword>
<comment type="subcellular location">
    <subcellularLocation>
        <location evidence="2">Chromosome</location>
        <location evidence="2">Telomere</location>
    </subcellularLocation>
    <subcellularLocation>
        <location evidence="1">Nucleus</location>
    </subcellularLocation>
</comment>
<dbReference type="GO" id="GO:0000781">
    <property type="term" value="C:chromosome, telomeric region"/>
    <property type="evidence" value="ECO:0007669"/>
    <property type="project" value="UniProtKB-SubCell"/>
</dbReference>
<feature type="domain" description="Ku" evidence="19">
    <location>
        <begin position="350"/>
        <end position="485"/>
    </location>
</feature>
<feature type="compositionally biased region" description="Acidic residues" evidence="18">
    <location>
        <begin position="659"/>
        <end position="669"/>
    </location>
</feature>
<dbReference type="FunFam" id="1.10.1600.10:FF:000002">
    <property type="entry name" value="X-ray repair cross-complementing protein 5"/>
    <property type="match status" value="1"/>
</dbReference>
<dbReference type="SMART" id="SM00559">
    <property type="entry name" value="Ku78"/>
    <property type="match status" value="1"/>
</dbReference>
<dbReference type="InterPro" id="IPR036465">
    <property type="entry name" value="vWFA_dom_sf"/>
</dbReference>
<feature type="region of interest" description="Disordered" evidence="18">
    <location>
        <begin position="631"/>
        <end position="717"/>
    </location>
</feature>
<reference evidence="20 21" key="1">
    <citation type="journal article" date="2019" name="Nat. Ecol. Evol.">
        <title>Megaphylogeny resolves global patterns of mushroom evolution.</title>
        <authorList>
            <person name="Varga T."/>
            <person name="Krizsan K."/>
            <person name="Foldi C."/>
            <person name="Dima B."/>
            <person name="Sanchez-Garcia M."/>
            <person name="Sanchez-Ramirez S."/>
            <person name="Szollosi G.J."/>
            <person name="Szarkandi J.G."/>
            <person name="Papp V."/>
            <person name="Albert L."/>
            <person name="Andreopoulos W."/>
            <person name="Angelini C."/>
            <person name="Antonin V."/>
            <person name="Barry K.W."/>
            <person name="Bougher N.L."/>
            <person name="Buchanan P."/>
            <person name="Buyck B."/>
            <person name="Bense V."/>
            <person name="Catcheside P."/>
            <person name="Chovatia M."/>
            <person name="Cooper J."/>
            <person name="Damon W."/>
            <person name="Desjardin D."/>
            <person name="Finy P."/>
            <person name="Geml J."/>
            <person name="Haridas S."/>
            <person name="Hughes K."/>
            <person name="Justo A."/>
            <person name="Karasinski D."/>
            <person name="Kautmanova I."/>
            <person name="Kiss B."/>
            <person name="Kocsube S."/>
            <person name="Kotiranta H."/>
            <person name="LaButti K.M."/>
            <person name="Lechner B.E."/>
            <person name="Liimatainen K."/>
            <person name="Lipzen A."/>
            <person name="Lukacs Z."/>
            <person name="Mihaltcheva S."/>
            <person name="Morgado L.N."/>
            <person name="Niskanen T."/>
            <person name="Noordeloos M.E."/>
            <person name="Ohm R.A."/>
            <person name="Ortiz-Santana B."/>
            <person name="Ovrebo C."/>
            <person name="Racz N."/>
            <person name="Riley R."/>
            <person name="Savchenko A."/>
            <person name="Shiryaev A."/>
            <person name="Soop K."/>
            <person name="Spirin V."/>
            <person name="Szebenyi C."/>
            <person name="Tomsovsky M."/>
            <person name="Tulloss R.E."/>
            <person name="Uehling J."/>
            <person name="Grigoriev I.V."/>
            <person name="Vagvolgyi C."/>
            <person name="Papp T."/>
            <person name="Martin F.M."/>
            <person name="Miettinen O."/>
            <person name="Hibbett D.S."/>
            <person name="Nagy L.G."/>
        </authorList>
    </citation>
    <scope>NUCLEOTIDE SEQUENCE [LARGE SCALE GENOMIC DNA]</scope>
    <source>
        <strain evidence="20 21">CBS 121175</strain>
    </source>
</reference>
<dbReference type="SUPFAM" id="SSF100939">
    <property type="entry name" value="SPOC domain-like"/>
    <property type="match status" value="1"/>
</dbReference>
<dbReference type="STRING" id="230819.A0A5C3KJ32"/>
<dbReference type="GO" id="GO:0043564">
    <property type="term" value="C:Ku70:Ku80 complex"/>
    <property type="evidence" value="ECO:0007669"/>
    <property type="project" value="InterPro"/>
</dbReference>
<dbReference type="Gene3D" id="3.40.50.410">
    <property type="entry name" value="von Willebrand factor, type A domain"/>
    <property type="match status" value="1"/>
</dbReference>
<keyword evidence="6" id="KW-0158">Chromosome</keyword>
<accession>A0A5C3KJ32</accession>
<evidence type="ECO:0000256" key="9">
    <source>
        <dbReference type="ARBA" id="ARBA00022801"/>
    </source>
</evidence>
<dbReference type="InterPro" id="IPR014893">
    <property type="entry name" value="Ku_PK_bind"/>
</dbReference>
<name>A0A5C3KJ32_COPMA</name>
<evidence type="ECO:0000256" key="16">
    <source>
        <dbReference type="ARBA" id="ARBA00023242"/>
    </source>
</evidence>
<keyword evidence="15" id="KW-0234">DNA repair</keyword>
<evidence type="ECO:0000256" key="2">
    <source>
        <dbReference type="ARBA" id="ARBA00004574"/>
    </source>
</evidence>
<keyword evidence="16" id="KW-0539">Nucleus</keyword>
<dbReference type="EC" id="3.6.4.12" evidence="4"/>
<evidence type="ECO:0000259" key="19">
    <source>
        <dbReference type="SMART" id="SM00559"/>
    </source>
</evidence>
<dbReference type="PANTHER" id="PTHR12604">
    <property type="entry name" value="KU AUTOANTIGEN DNA HELICASE"/>
    <property type="match status" value="1"/>
</dbReference>
<evidence type="ECO:0000256" key="5">
    <source>
        <dbReference type="ARBA" id="ARBA00021792"/>
    </source>
</evidence>
<dbReference type="Pfam" id="PF02735">
    <property type="entry name" value="Ku"/>
    <property type="match status" value="1"/>
</dbReference>
<dbReference type="GO" id="GO:0000723">
    <property type="term" value="P:telomere maintenance"/>
    <property type="evidence" value="ECO:0007669"/>
    <property type="project" value="InterPro"/>
</dbReference>
<evidence type="ECO:0000313" key="21">
    <source>
        <dbReference type="Proteomes" id="UP000307440"/>
    </source>
</evidence>
<keyword evidence="12" id="KW-0779">Telomere</keyword>
<dbReference type="Proteomes" id="UP000307440">
    <property type="component" value="Unassembled WGS sequence"/>
</dbReference>
<dbReference type="InterPro" id="IPR005161">
    <property type="entry name" value="Ku_N"/>
</dbReference>
<keyword evidence="10" id="KW-0347">Helicase</keyword>
<dbReference type="EMBL" id="ML210320">
    <property type="protein sequence ID" value="TFK19905.1"/>
    <property type="molecule type" value="Genomic_DNA"/>
</dbReference>
<evidence type="ECO:0000256" key="7">
    <source>
        <dbReference type="ARBA" id="ARBA00022741"/>
    </source>
</evidence>
<dbReference type="Pfam" id="PF08785">
    <property type="entry name" value="Ku_PK_bind"/>
    <property type="match status" value="1"/>
</dbReference>
<dbReference type="OrthoDB" id="30826at2759"/>
<organism evidence="20 21">
    <name type="scientific">Coprinopsis marcescibilis</name>
    <name type="common">Agaric fungus</name>
    <name type="synonym">Psathyrella marcescibilis</name>
    <dbReference type="NCBI Taxonomy" id="230819"/>
    <lineage>
        <taxon>Eukaryota</taxon>
        <taxon>Fungi</taxon>
        <taxon>Dikarya</taxon>
        <taxon>Basidiomycota</taxon>
        <taxon>Agaricomycotina</taxon>
        <taxon>Agaricomycetes</taxon>
        <taxon>Agaricomycetidae</taxon>
        <taxon>Agaricales</taxon>
        <taxon>Agaricineae</taxon>
        <taxon>Psathyrellaceae</taxon>
        <taxon>Coprinopsis</taxon>
    </lineage>
</organism>
<dbReference type="Pfam" id="PF03731">
    <property type="entry name" value="Ku_N"/>
    <property type="match status" value="1"/>
</dbReference>
<dbReference type="Gene3D" id="1.25.40.240">
    <property type="entry name" value="Ku, C-terminal domain"/>
    <property type="match status" value="1"/>
</dbReference>
<dbReference type="InterPro" id="IPR024193">
    <property type="entry name" value="Ku80"/>
</dbReference>
<keyword evidence="13" id="KW-0238">DNA-binding</keyword>
<keyword evidence="14" id="KW-0233">DNA recombination</keyword>
<dbReference type="Gene3D" id="1.10.1600.10">
    <property type="match status" value="1"/>
</dbReference>
<evidence type="ECO:0000313" key="20">
    <source>
        <dbReference type="EMBL" id="TFK19905.1"/>
    </source>
</evidence>
<proteinExistence type="inferred from homology"/>
<evidence type="ECO:0000256" key="18">
    <source>
        <dbReference type="SAM" id="MobiDB-lite"/>
    </source>
</evidence>
<dbReference type="SUPFAM" id="SSF101420">
    <property type="entry name" value="C-terminal domain of Ku80"/>
    <property type="match status" value="1"/>
</dbReference>
<dbReference type="FunFam" id="3.40.50.410:FF:000073">
    <property type="entry name" value="ATP-dependent DNA helicase II subunit 2"/>
    <property type="match status" value="1"/>
</dbReference>
<dbReference type="AlphaFoldDB" id="A0A5C3KJ32"/>
<evidence type="ECO:0000256" key="13">
    <source>
        <dbReference type="ARBA" id="ARBA00023125"/>
    </source>
</evidence>
<dbReference type="InterPro" id="IPR036494">
    <property type="entry name" value="Ku_C_sf"/>
</dbReference>
<keyword evidence="8" id="KW-0227">DNA damage</keyword>
<evidence type="ECO:0000256" key="6">
    <source>
        <dbReference type="ARBA" id="ARBA00022454"/>
    </source>
</evidence>